<protein>
    <recommendedName>
        <fullName evidence="5">Autophagy-related protein</fullName>
    </recommendedName>
</protein>
<dbReference type="GO" id="GO:0016020">
    <property type="term" value="C:membrane"/>
    <property type="evidence" value="ECO:0007669"/>
    <property type="project" value="UniProtKB-SubCell"/>
</dbReference>
<accession>A0A6C0CZ71</accession>
<keyword evidence="2" id="KW-0472">Membrane</keyword>
<proteinExistence type="predicted"/>
<dbReference type="InterPro" id="IPR004241">
    <property type="entry name" value="Atg8-like"/>
</dbReference>
<evidence type="ECO:0000256" key="2">
    <source>
        <dbReference type="ARBA" id="ARBA00023136"/>
    </source>
</evidence>
<evidence type="ECO:0000256" key="3">
    <source>
        <dbReference type="ARBA" id="ARBA00023288"/>
    </source>
</evidence>
<keyword evidence="3" id="KW-0449">Lipoprotein</keyword>
<dbReference type="Gene3D" id="3.10.20.90">
    <property type="entry name" value="Phosphatidylinositol 3-kinase Catalytic Subunit, Chain A, domain 1"/>
    <property type="match status" value="1"/>
</dbReference>
<dbReference type="SUPFAM" id="SSF54236">
    <property type="entry name" value="Ubiquitin-like"/>
    <property type="match status" value="1"/>
</dbReference>
<dbReference type="EMBL" id="MN739512">
    <property type="protein sequence ID" value="QHT09462.1"/>
    <property type="molecule type" value="Genomic_DNA"/>
</dbReference>
<organism evidence="4">
    <name type="scientific">viral metagenome</name>
    <dbReference type="NCBI Taxonomy" id="1070528"/>
    <lineage>
        <taxon>unclassified sequences</taxon>
        <taxon>metagenomes</taxon>
        <taxon>organismal metagenomes</taxon>
    </lineage>
</organism>
<dbReference type="InterPro" id="IPR029071">
    <property type="entry name" value="Ubiquitin-like_domsf"/>
</dbReference>
<evidence type="ECO:0000313" key="4">
    <source>
        <dbReference type="EMBL" id="QHT09462.1"/>
    </source>
</evidence>
<dbReference type="PANTHER" id="PTHR10969">
    <property type="entry name" value="MICROTUBULE-ASSOCIATED PROTEINS 1A/1B LIGHT CHAIN 3-RELATED"/>
    <property type="match status" value="1"/>
</dbReference>
<sequence>MEYKNKVPFEKRHEDALRIKEKFPERIPIIIDLHKSSSTLPPLDKRKYLVTRDLTVGQFIYILRKRMKLNPEKAIFLFVNNTIPPTSEMVSEIYREHMDLDNFLYFTLSSESVYG</sequence>
<dbReference type="AlphaFoldDB" id="A0A6C0CZ71"/>
<comment type="subcellular location">
    <subcellularLocation>
        <location evidence="1">Membrane</location>
    </subcellularLocation>
</comment>
<evidence type="ECO:0000256" key="1">
    <source>
        <dbReference type="ARBA" id="ARBA00004370"/>
    </source>
</evidence>
<dbReference type="Pfam" id="PF02991">
    <property type="entry name" value="ATG8"/>
    <property type="match status" value="1"/>
</dbReference>
<name>A0A6C0CZ71_9ZZZZ</name>
<evidence type="ECO:0008006" key="5">
    <source>
        <dbReference type="Google" id="ProtNLM"/>
    </source>
</evidence>
<reference evidence="4" key="1">
    <citation type="journal article" date="2020" name="Nature">
        <title>Giant virus diversity and host interactions through global metagenomics.</title>
        <authorList>
            <person name="Schulz F."/>
            <person name="Roux S."/>
            <person name="Paez-Espino D."/>
            <person name="Jungbluth S."/>
            <person name="Walsh D.A."/>
            <person name="Denef V.J."/>
            <person name="McMahon K.D."/>
            <person name="Konstantinidis K.T."/>
            <person name="Eloe-Fadrosh E.A."/>
            <person name="Kyrpides N.C."/>
            <person name="Woyke T."/>
        </authorList>
    </citation>
    <scope>NUCLEOTIDE SEQUENCE</scope>
    <source>
        <strain evidence="4">GVMAG-M-3300023174-102</strain>
    </source>
</reference>